<feature type="transmembrane region" description="Helical" evidence="1">
    <location>
        <begin position="537"/>
        <end position="562"/>
    </location>
</feature>
<keyword evidence="1" id="KW-0812">Transmembrane</keyword>
<dbReference type="AlphaFoldDB" id="A0A2R4X3A0"/>
<evidence type="ECO:0000313" key="3">
    <source>
        <dbReference type="Proteomes" id="UP000244727"/>
    </source>
</evidence>
<dbReference type="Proteomes" id="UP000244727">
    <property type="component" value="Chromosome"/>
</dbReference>
<dbReference type="KEGG" id="harc:HARCEL1_11455"/>
<keyword evidence="1" id="KW-0472">Membrane</keyword>
<gene>
    <name evidence="2" type="ORF">HARCEL1_11455</name>
</gene>
<keyword evidence="1" id="KW-1133">Transmembrane helix</keyword>
<sequence>MQNPRTVKIENFDQSPASDVLRIEWGLTEADNGRKFVSAWVYDDTDQQIASMTGVPTTYTIDQGEQGHYPLLAKGDGSLVWDDFRMHEGGMQSIETDSPSPLANAIEDKRTRIEEIRDLYPDGYIAPEDKVDKSAQLYIDELEDKLNDNEYDFAAHERVQHRRAVDQLIDGEQVTLAATSERVQRLVDKISELLTSLSLLLAIEGFGSVLGKVGAVGRLGMFLGRNLGRVGRYMLKGLNAAGDATAVRKIRGVVDDAVTAIDEAAETFKEIRKPKDLIGHLVTWGRSTDSILSAIGDLFTGNNDESEEQILERKTPEELEGLMGKVDGVAGWFQKVLWDIYYFQFIDKDFEVDPDVDLGLEFKEIDYKQIPREYTRATVNVVNPPVEIPWETIITEFNDSGLIEDLNTVVDVAEDTTEDIGDGINDAIGSNIYPIDPTVNEFADTLKSRAEDPSEVVPHQDSTTRQLGADTAIALIKMQTRLQSLLLGYQKFQRIKLSIASLLLLGLMALVGVIAIVATEGLGVPPAVATFFTISAYILTAMTILEAVTFVLGVTGIATVLYQIRKIHGVFLEWIEADMVWDMPNPDWTDNLNGVYDI</sequence>
<protein>
    <submittedName>
        <fullName evidence="2">Uncharacterized protein</fullName>
    </submittedName>
</protein>
<accession>A0A2R4X3A0</accession>
<keyword evidence="3" id="KW-1185">Reference proteome</keyword>
<proteinExistence type="predicted"/>
<name>A0A2R4X3A0_9EURY</name>
<feature type="transmembrane region" description="Helical" evidence="1">
    <location>
        <begin position="497"/>
        <end position="517"/>
    </location>
</feature>
<reference evidence="2 3" key="1">
    <citation type="submission" date="2018-04" db="EMBL/GenBank/DDBJ databases">
        <title>Halococcoides cellulosivorans gen. nov., sp. nov., an extremely halophilic cellulose-utilizing haloarchaeon from hypersaline lakes.</title>
        <authorList>
            <person name="Sorokin D.Y."/>
            <person name="Toshchakov S.V."/>
            <person name="Samarov N.I."/>
            <person name="Korzhenkov A."/>
            <person name="Kublanov I.V."/>
        </authorList>
    </citation>
    <scope>NUCLEOTIDE SEQUENCE [LARGE SCALE GENOMIC DNA]</scope>
    <source>
        <strain evidence="2 3">HArcel1</strain>
    </source>
</reference>
<evidence type="ECO:0000313" key="2">
    <source>
        <dbReference type="EMBL" id="AWB28275.1"/>
    </source>
</evidence>
<evidence type="ECO:0000256" key="1">
    <source>
        <dbReference type="SAM" id="Phobius"/>
    </source>
</evidence>
<dbReference type="EMBL" id="CP028858">
    <property type="protein sequence ID" value="AWB28275.1"/>
    <property type="molecule type" value="Genomic_DNA"/>
</dbReference>
<organism evidence="2 3">
    <name type="scientific">Halococcoides cellulosivorans</name>
    <dbReference type="NCBI Taxonomy" id="1679096"/>
    <lineage>
        <taxon>Archaea</taxon>
        <taxon>Methanobacteriati</taxon>
        <taxon>Methanobacteriota</taxon>
        <taxon>Stenosarchaea group</taxon>
        <taxon>Halobacteria</taxon>
        <taxon>Halobacteriales</taxon>
        <taxon>Haloarculaceae</taxon>
        <taxon>Halococcoides</taxon>
    </lineage>
</organism>